<reference evidence="2 3" key="1">
    <citation type="journal article" date="2016" name="Nat. Commun.">
        <title>Thousands of microbial genomes shed light on interconnected biogeochemical processes in an aquifer system.</title>
        <authorList>
            <person name="Anantharaman K."/>
            <person name="Brown C.T."/>
            <person name="Hug L.A."/>
            <person name="Sharon I."/>
            <person name="Castelle C.J."/>
            <person name="Probst A.J."/>
            <person name="Thomas B.C."/>
            <person name="Singh A."/>
            <person name="Wilkins M.J."/>
            <person name="Karaoz U."/>
            <person name="Brodie E.L."/>
            <person name="Williams K.H."/>
            <person name="Hubbard S.S."/>
            <person name="Banfield J.F."/>
        </authorList>
    </citation>
    <scope>NUCLEOTIDE SEQUENCE [LARGE SCALE GENOMIC DNA]</scope>
</reference>
<name>A0A1F8BBQ9_9BACT</name>
<dbReference type="Proteomes" id="UP000177082">
    <property type="component" value="Unassembled WGS sequence"/>
</dbReference>
<feature type="compositionally biased region" description="Basic and acidic residues" evidence="1">
    <location>
        <begin position="1"/>
        <end position="13"/>
    </location>
</feature>
<feature type="region of interest" description="Disordered" evidence="1">
    <location>
        <begin position="1"/>
        <end position="21"/>
    </location>
</feature>
<evidence type="ECO:0000313" key="2">
    <source>
        <dbReference type="EMBL" id="OGM61486.1"/>
    </source>
</evidence>
<organism evidence="2 3">
    <name type="scientific">Candidatus Woesebacteria bacterium RIFCSPLOWO2_01_FULL_39_21</name>
    <dbReference type="NCBI Taxonomy" id="1802519"/>
    <lineage>
        <taxon>Bacteria</taxon>
        <taxon>Candidatus Woeseibacteriota</taxon>
    </lineage>
</organism>
<protein>
    <submittedName>
        <fullName evidence="2">Uncharacterized protein</fullName>
    </submittedName>
</protein>
<dbReference type="EMBL" id="MGHF01000038">
    <property type="protein sequence ID" value="OGM61486.1"/>
    <property type="molecule type" value="Genomic_DNA"/>
</dbReference>
<comment type="caution">
    <text evidence="2">The sequence shown here is derived from an EMBL/GenBank/DDBJ whole genome shotgun (WGS) entry which is preliminary data.</text>
</comment>
<evidence type="ECO:0000313" key="3">
    <source>
        <dbReference type="Proteomes" id="UP000177082"/>
    </source>
</evidence>
<accession>A0A1F8BBQ9</accession>
<evidence type="ECO:0000256" key="1">
    <source>
        <dbReference type="SAM" id="MobiDB-lite"/>
    </source>
</evidence>
<gene>
    <name evidence="2" type="ORF">A2961_00590</name>
</gene>
<dbReference type="AlphaFoldDB" id="A0A1F8BBQ9"/>
<dbReference type="STRING" id="1802519.A2961_00590"/>
<proteinExistence type="predicted"/>
<sequence length="208" mass="22942">MIDDDLEKRRGQDTGRTGLESGMVGVESIEVARLVDSDLTEDAIGILGDIPDFNSEDGVRRYLNGKTQEYRQSEGLGREGPVRQSKAILATLYEKLASAPSEEIAAFARMQSIRCERRLSDLKERLDLLRPSIDVIERVRNLASLPHAATVFNAGFLKEAGGPIFVDKVLGPDFQEAVSGKADVLDRQLKSVTKAQKKWRKVDALSNA</sequence>